<dbReference type="InterPro" id="IPR036895">
    <property type="entry name" value="Uracil-DNA_glycosylase-like_sf"/>
</dbReference>
<dbReference type="Gene3D" id="3.40.470.10">
    <property type="entry name" value="Uracil-DNA glycosylase-like domain"/>
    <property type="match status" value="1"/>
</dbReference>
<feature type="region of interest" description="Disordered" evidence="1">
    <location>
        <begin position="49"/>
        <end position="73"/>
    </location>
</feature>
<evidence type="ECO:0000313" key="2">
    <source>
        <dbReference type="EMBL" id="MWV27852.1"/>
    </source>
</evidence>
<reference evidence="2 3" key="1">
    <citation type="submission" date="2019-12" db="EMBL/GenBank/DDBJ databases">
        <authorList>
            <person name="Lee S.D."/>
        </authorList>
    </citation>
    <scope>NUCLEOTIDE SEQUENCE [LARGE SCALE GENOMIC DNA]</scope>
    <source>
        <strain evidence="2 3">GH3-10</strain>
    </source>
</reference>
<dbReference type="AlphaFoldDB" id="A0A844XDV3"/>
<gene>
    <name evidence="2" type="ORF">GRF63_08030</name>
</gene>
<keyword evidence="3" id="KW-1185">Reference proteome</keyword>
<dbReference type="Proteomes" id="UP000461409">
    <property type="component" value="Unassembled WGS sequence"/>
</dbReference>
<proteinExistence type="predicted"/>
<dbReference type="SUPFAM" id="SSF52141">
    <property type="entry name" value="Uracil-DNA glycosylase-like"/>
    <property type="match status" value="1"/>
</dbReference>
<name>A0A844XDV3_9SPHN</name>
<evidence type="ECO:0000256" key="1">
    <source>
        <dbReference type="SAM" id="MobiDB-lite"/>
    </source>
</evidence>
<organism evidence="2 3">
    <name type="scientific">Aurantiacibacter rhizosphaerae</name>
    <dbReference type="NCBI Taxonomy" id="2691582"/>
    <lineage>
        <taxon>Bacteria</taxon>
        <taxon>Pseudomonadati</taxon>
        <taxon>Pseudomonadota</taxon>
        <taxon>Alphaproteobacteria</taxon>
        <taxon>Sphingomonadales</taxon>
        <taxon>Erythrobacteraceae</taxon>
        <taxon>Aurantiacibacter</taxon>
    </lineage>
</organism>
<protein>
    <recommendedName>
        <fullName evidence="4">Uracil-DNA glycosylase-like domain-containing protein</fullName>
    </recommendedName>
</protein>
<evidence type="ECO:0000313" key="3">
    <source>
        <dbReference type="Proteomes" id="UP000461409"/>
    </source>
</evidence>
<accession>A0A844XDV3</accession>
<comment type="caution">
    <text evidence="2">The sequence shown here is derived from an EMBL/GenBank/DDBJ whole genome shotgun (WGS) entry which is preliminary data.</text>
</comment>
<sequence>MLTVKTNNSPIMEIRNDITLGQQYAATIDWWRDAGVDFVFTDEIEPLLADDTKPAPPPSVAKAQPEVEEQPEQKVDINDLPTTLADFRDWWVGPDNPFAHGQSHRLAPIGVEGAPIMVMSAMPEIDDRDTLLSGPQGRLLGNILRAIDVDPNTAYFASALPSHTTLPDWAELGRTGLGGVVAHHLALAKPQKILLFGSNLPTLLGHDASAPPESVSRIADIPTLATFSPDRLLDHARQRARLWKRLCQWTATL</sequence>
<dbReference type="EMBL" id="WUBR01000002">
    <property type="protein sequence ID" value="MWV27852.1"/>
    <property type="molecule type" value="Genomic_DNA"/>
</dbReference>
<evidence type="ECO:0008006" key="4">
    <source>
        <dbReference type="Google" id="ProtNLM"/>
    </source>
</evidence>
<reference evidence="2 3" key="2">
    <citation type="submission" date="2020-02" db="EMBL/GenBank/DDBJ databases">
        <title>Erythrobacter dongmakensis sp. nov., isolated from a tidal mudflat.</title>
        <authorList>
            <person name="Kim I.S."/>
        </authorList>
    </citation>
    <scope>NUCLEOTIDE SEQUENCE [LARGE SCALE GENOMIC DNA]</scope>
    <source>
        <strain evidence="2 3">GH3-10</strain>
    </source>
</reference>